<sequence length="295" mass="33152">MLTVVRFKQKQTHITQLAKSITYHVLDISWQNVYGVEPTATASPRLLALLVGLHWYLSSLFSVGTLVFVPVYYMAFCRVLIHAFRVHNQRLQALHKERVNALIAIDLATIRAFYERICALALEVNSAFGKVVFAWYIKIVLSICVDATQLFSDHELLGSANQEETFLFSLRILYSFLTFLGTCIAAAQVSESAQRPLPILHTLTLRSSRLDMNTKMEAHFFPSRLTASPVVLTGWDFFVISRSFILRVAAAIATYIVIMIQMNPKAMRTVNRLVSTALNSTTNSTNTAPMASRVT</sequence>
<feature type="transmembrane region" description="Helical" evidence="7">
    <location>
        <begin position="53"/>
        <end position="75"/>
    </location>
</feature>
<evidence type="ECO:0000256" key="7">
    <source>
        <dbReference type="SAM" id="Phobius"/>
    </source>
</evidence>
<dbReference type="GO" id="GO:0050909">
    <property type="term" value="P:sensory perception of taste"/>
    <property type="evidence" value="ECO:0007669"/>
    <property type="project" value="InterPro"/>
</dbReference>
<comment type="caution">
    <text evidence="8">The sequence shown here is derived from an EMBL/GenBank/DDBJ whole genome shotgun (WGS) entry which is preliminary data.</text>
</comment>
<dbReference type="InParanoid" id="A0A1V9XIA5"/>
<feature type="transmembrane region" description="Helical" evidence="7">
    <location>
        <begin position="237"/>
        <end position="258"/>
    </location>
</feature>
<dbReference type="Proteomes" id="UP000192247">
    <property type="component" value="Unassembled WGS sequence"/>
</dbReference>
<dbReference type="PANTHER" id="PTHR21421">
    <property type="entry name" value="GUSTATORY RECEPTOR"/>
    <property type="match status" value="1"/>
</dbReference>
<accession>A0A1V9XIA5</accession>
<keyword evidence="5 7" id="KW-0472">Membrane</keyword>
<evidence type="ECO:0000256" key="6">
    <source>
        <dbReference type="ARBA" id="ARBA00023170"/>
    </source>
</evidence>
<keyword evidence="4 7" id="KW-1133">Transmembrane helix</keyword>
<dbReference type="SMR" id="A0A1V9XIA5"/>
<evidence type="ECO:0000256" key="1">
    <source>
        <dbReference type="ARBA" id="ARBA00004651"/>
    </source>
</evidence>
<evidence type="ECO:0000256" key="2">
    <source>
        <dbReference type="ARBA" id="ARBA00022475"/>
    </source>
</evidence>
<keyword evidence="6" id="KW-0675">Receptor</keyword>
<evidence type="ECO:0000256" key="4">
    <source>
        <dbReference type="ARBA" id="ARBA00022989"/>
    </source>
</evidence>
<keyword evidence="2" id="KW-1003">Cell membrane</keyword>
<name>A0A1V9XIA5_9ACAR</name>
<feature type="transmembrane region" description="Helical" evidence="7">
    <location>
        <begin position="172"/>
        <end position="190"/>
    </location>
</feature>
<dbReference type="EMBL" id="MNPL01010207">
    <property type="protein sequence ID" value="OQR73280.1"/>
    <property type="molecule type" value="Genomic_DNA"/>
</dbReference>
<dbReference type="PANTHER" id="PTHR21421:SF29">
    <property type="entry name" value="GUSTATORY RECEPTOR 5A FOR TREHALOSE-RELATED"/>
    <property type="match status" value="1"/>
</dbReference>
<dbReference type="GO" id="GO:0005886">
    <property type="term" value="C:plasma membrane"/>
    <property type="evidence" value="ECO:0007669"/>
    <property type="project" value="UniProtKB-SubCell"/>
</dbReference>
<keyword evidence="9" id="KW-1185">Reference proteome</keyword>
<reference evidence="8 9" key="1">
    <citation type="journal article" date="2017" name="Gigascience">
        <title>Draft genome of the honey bee ectoparasitic mite, Tropilaelaps mercedesae, is shaped by the parasitic life history.</title>
        <authorList>
            <person name="Dong X."/>
            <person name="Armstrong S.D."/>
            <person name="Xia D."/>
            <person name="Makepeace B.L."/>
            <person name="Darby A.C."/>
            <person name="Kadowaki T."/>
        </authorList>
    </citation>
    <scope>NUCLEOTIDE SEQUENCE [LARGE SCALE GENOMIC DNA]</scope>
    <source>
        <strain evidence="8">Wuxi-XJTLU</strain>
    </source>
</reference>
<evidence type="ECO:0000313" key="8">
    <source>
        <dbReference type="EMBL" id="OQR73280.1"/>
    </source>
</evidence>
<comment type="subcellular location">
    <subcellularLocation>
        <location evidence="1">Cell membrane</location>
        <topology evidence="1">Multi-pass membrane protein</topology>
    </subcellularLocation>
</comment>
<dbReference type="AlphaFoldDB" id="A0A1V9XIA5"/>
<dbReference type="OrthoDB" id="5800391at2759"/>
<dbReference type="GO" id="GO:0051606">
    <property type="term" value="P:detection of stimulus"/>
    <property type="evidence" value="ECO:0007669"/>
    <property type="project" value="UniProtKB-ARBA"/>
</dbReference>
<organism evidence="8 9">
    <name type="scientific">Tropilaelaps mercedesae</name>
    <dbReference type="NCBI Taxonomy" id="418985"/>
    <lineage>
        <taxon>Eukaryota</taxon>
        <taxon>Metazoa</taxon>
        <taxon>Ecdysozoa</taxon>
        <taxon>Arthropoda</taxon>
        <taxon>Chelicerata</taxon>
        <taxon>Arachnida</taxon>
        <taxon>Acari</taxon>
        <taxon>Parasitiformes</taxon>
        <taxon>Mesostigmata</taxon>
        <taxon>Gamasina</taxon>
        <taxon>Dermanyssoidea</taxon>
        <taxon>Laelapidae</taxon>
        <taxon>Tropilaelaps</taxon>
    </lineage>
</organism>
<evidence type="ECO:0000256" key="3">
    <source>
        <dbReference type="ARBA" id="ARBA00022692"/>
    </source>
</evidence>
<protein>
    <submittedName>
        <fullName evidence="8">Uncharacterized protein</fullName>
    </submittedName>
</protein>
<dbReference type="InterPro" id="IPR013604">
    <property type="entry name" value="7TM_chemorcpt"/>
</dbReference>
<evidence type="ECO:0000313" key="9">
    <source>
        <dbReference type="Proteomes" id="UP000192247"/>
    </source>
</evidence>
<dbReference type="Pfam" id="PF08395">
    <property type="entry name" value="7tm_7"/>
    <property type="match status" value="1"/>
</dbReference>
<keyword evidence="3 7" id="KW-0812">Transmembrane</keyword>
<evidence type="ECO:0000256" key="5">
    <source>
        <dbReference type="ARBA" id="ARBA00023136"/>
    </source>
</evidence>
<proteinExistence type="predicted"/>
<dbReference type="GO" id="GO:0038023">
    <property type="term" value="F:signaling receptor activity"/>
    <property type="evidence" value="ECO:0007669"/>
    <property type="project" value="UniProtKB-ARBA"/>
</dbReference>
<dbReference type="STRING" id="418985.A0A1V9XIA5"/>
<gene>
    <name evidence="8" type="ORF">BIW11_09829</name>
</gene>